<sequence length="91" mass="10524">MDGYLRGRTAEYANFTMLFVDDRWKRKGIGSRLFQEIAKCAREKGAKKLFLSAIPAVETIQFYLSLGCVDAEERIESYIDTAEDRCLEYKL</sequence>
<dbReference type="CDD" id="cd04301">
    <property type="entry name" value="NAT_SF"/>
    <property type="match status" value="1"/>
</dbReference>
<dbReference type="EMBL" id="DVIQ01000026">
    <property type="protein sequence ID" value="HIS31017.1"/>
    <property type="molecule type" value="Genomic_DNA"/>
</dbReference>
<dbReference type="InterPro" id="IPR016181">
    <property type="entry name" value="Acyl_CoA_acyltransferase"/>
</dbReference>
<accession>A0A9D1ERN6</accession>
<reference evidence="2" key="1">
    <citation type="submission" date="2020-10" db="EMBL/GenBank/DDBJ databases">
        <authorList>
            <person name="Gilroy R."/>
        </authorList>
    </citation>
    <scope>NUCLEOTIDE SEQUENCE</scope>
    <source>
        <strain evidence="2">CHK190-19873</strain>
    </source>
</reference>
<dbReference type="Pfam" id="PF13508">
    <property type="entry name" value="Acetyltransf_7"/>
    <property type="match status" value="1"/>
</dbReference>
<evidence type="ECO:0000313" key="2">
    <source>
        <dbReference type="EMBL" id="HIS31017.1"/>
    </source>
</evidence>
<name>A0A9D1ERN6_9FIRM</name>
<dbReference type="SUPFAM" id="SSF55729">
    <property type="entry name" value="Acyl-CoA N-acyltransferases (Nat)"/>
    <property type="match status" value="1"/>
</dbReference>
<proteinExistence type="predicted"/>
<reference evidence="2" key="2">
    <citation type="journal article" date="2021" name="PeerJ">
        <title>Extensive microbial diversity within the chicken gut microbiome revealed by metagenomics and culture.</title>
        <authorList>
            <person name="Gilroy R."/>
            <person name="Ravi A."/>
            <person name="Getino M."/>
            <person name="Pursley I."/>
            <person name="Horton D.L."/>
            <person name="Alikhan N.F."/>
            <person name="Baker D."/>
            <person name="Gharbi K."/>
            <person name="Hall N."/>
            <person name="Watson M."/>
            <person name="Adriaenssens E.M."/>
            <person name="Foster-Nyarko E."/>
            <person name="Jarju S."/>
            <person name="Secka A."/>
            <person name="Antonio M."/>
            <person name="Oren A."/>
            <person name="Chaudhuri R.R."/>
            <person name="La Ragione R."/>
            <person name="Hildebrand F."/>
            <person name="Pallen M.J."/>
        </authorList>
    </citation>
    <scope>NUCLEOTIDE SEQUENCE</scope>
    <source>
        <strain evidence="2">CHK190-19873</strain>
    </source>
</reference>
<dbReference type="GO" id="GO:0016747">
    <property type="term" value="F:acyltransferase activity, transferring groups other than amino-acyl groups"/>
    <property type="evidence" value="ECO:0007669"/>
    <property type="project" value="InterPro"/>
</dbReference>
<organism evidence="2 3">
    <name type="scientific">Candidatus Limivivens intestinipullorum</name>
    <dbReference type="NCBI Taxonomy" id="2840858"/>
    <lineage>
        <taxon>Bacteria</taxon>
        <taxon>Bacillati</taxon>
        <taxon>Bacillota</taxon>
        <taxon>Clostridia</taxon>
        <taxon>Lachnospirales</taxon>
        <taxon>Lachnospiraceae</taxon>
        <taxon>Lachnospiraceae incertae sedis</taxon>
        <taxon>Candidatus Limivivens</taxon>
    </lineage>
</organism>
<dbReference type="Gene3D" id="3.40.630.30">
    <property type="match status" value="1"/>
</dbReference>
<evidence type="ECO:0000313" key="3">
    <source>
        <dbReference type="Proteomes" id="UP000823935"/>
    </source>
</evidence>
<evidence type="ECO:0000259" key="1">
    <source>
        <dbReference type="PROSITE" id="PS51186"/>
    </source>
</evidence>
<dbReference type="InterPro" id="IPR000182">
    <property type="entry name" value="GNAT_dom"/>
</dbReference>
<protein>
    <submittedName>
        <fullName evidence="2">GNAT family N-acetyltransferase</fullName>
    </submittedName>
</protein>
<dbReference type="PROSITE" id="PS51186">
    <property type="entry name" value="GNAT"/>
    <property type="match status" value="1"/>
</dbReference>
<gene>
    <name evidence="2" type="ORF">IAB44_05630</name>
</gene>
<feature type="domain" description="N-acetyltransferase" evidence="1">
    <location>
        <begin position="1"/>
        <end position="91"/>
    </location>
</feature>
<comment type="caution">
    <text evidence="2">The sequence shown here is derived from an EMBL/GenBank/DDBJ whole genome shotgun (WGS) entry which is preliminary data.</text>
</comment>
<dbReference type="AlphaFoldDB" id="A0A9D1ERN6"/>
<dbReference type="Proteomes" id="UP000823935">
    <property type="component" value="Unassembled WGS sequence"/>
</dbReference>